<keyword evidence="4" id="KW-0456">Lyase</keyword>
<dbReference type="PANTHER" id="PTHR33337:SF30">
    <property type="entry name" value="DUF636 DOMAIN PROTEIN (AFU_ORTHOLOGUE AFUA_1G03180)"/>
    <property type="match status" value="1"/>
</dbReference>
<name>A0A175WIF4_9PEZI</name>
<dbReference type="PROSITE" id="PS51891">
    <property type="entry name" value="CENP_V_GFA"/>
    <property type="match status" value="1"/>
</dbReference>
<evidence type="ECO:0000256" key="5">
    <source>
        <dbReference type="SAM" id="MobiDB-lite"/>
    </source>
</evidence>
<dbReference type="InterPro" id="IPR011057">
    <property type="entry name" value="Mss4-like_sf"/>
</dbReference>
<proteinExistence type="inferred from homology"/>
<dbReference type="VEuPathDB" id="FungiDB:MMYC01_200223"/>
<protein>
    <submittedName>
        <fullName evidence="7">Glutathione-dependent formaldehyde-activating enzyme</fullName>
    </submittedName>
</protein>
<dbReference type="SUPFAM" id="SSF51316">
    <property type="entry name" value="Mss4-like"/>
    <property type="match status" value="1"/>
</dbReference>
<organism evidence="7 8">
    <name type="scientific">Madurella mycetomatis</name>
    <dbReference type="NCBI Taxonomy" id="100816"/>
    <lineage>
        <taxon>Eukaryota</taxon>
        <taxon>Fungi</taxon>
        <taxon>Dikarya</taxon>
        <taxon>Ascomycota</taxon>
        <taxon>Pezizomycotina</taxon>
        <taxon>Sordariomycetes</taxon>
        <taxon>Sordariomycetidae</taxon>
        <taxon>Sordariales</taxon>
        <taxon>Sordariales incertae sedis</taxon>
        <taxon>Madurella</taxon>
    </lineage>
</organism>
<evidence type="ECO:0000313" key="8">
    <source>
        <dbReference type="Proteomes" id="UP000078237"/>
    </source>
</evidence>
<dbReference type="GO" id="GO:0046872">
    <property type="term" value="F:metal ion binding"/>
    <property type="evidence" value="ECO:0007669"/>
    <property type="project" value="UniProtKB-KW"/>
</dbReference>
<evidence type="ECO:0000256" key="2">
    <source>
        <dbReference type="ARBA" id="ARBA00022723"/>
    </source>
</evidence>
<evidence type="ECO:0000256" key="4">
    <source>
        <dbReference type="ARBA" id="ARBA00023239"/>
    </source>
</evidence>
<dbReference type="Gene3D" id="3.90.1590.10">
    <property type="entry name" value="glutathione-dependent formaldehyde- activating enzyme (gfa)"/>
    <property type="match status" value="1"/>
</dbReference>
<evidence type="ECO:0000256" key="1">
    <source>
        <dbReference type="ARBA" id="ARBA00005495"/>
    </source>
</evidence>
<feature type="domain" description="CENP-V/GFA" evidence="6">
    <location>
        <begin position="32"/>
        <end position="146"/>
    </location>
</feature>
<dbReference type="Pfam" id="PF04828">
    <property type="entry name" value="GFA"/>
    <property type="match status" value="1"/>
</dbReference>
<comment type="similarity">
    <text evidence="1">Belongs to the Gfa family.</text>
</comment>
<reference evidence="7 8" key="1">
    <citation type="journal article" date="2016" name="Genome Announc.">
        <title>Genome Sequence of Madurella mycetomatis mm55, Isolated from a Human Mycetoma Case in Sudan.</title>
        <authorList>
            <person name="Smit S."/>
            <person name="Derks M.F."/>
            <person name="Bervoets S."/>
            <person name="Fahal A."/>
            <person name="van Leeuwen W."/>
            <person name="van Belkum A."/>
            <person name="van de Sande W.W."/>
        </authorList>
    </citation>
    <scope>NUCLEOTIDE SEQUENCE [LARGE SCALE GENOMIC DNA]</scope>
    <source>
        <strain evidence="8">mm55</strain>
    </source>
</reference>
<dbReference type="GO" id="GO:0016846">
    <property type="term" value="F:carbon-sulfur lyase activity"/>
    <property type="evidence" value="ECO:0007669"/>
    <property type="project" value="InterPro"/>
</dbReference>
<dbReference type="PANTHER" id="PTHR33337">
    <property type="entry name" value="GFA DOMAIN-CONTAINING PROTEIN"/>
    <property type="match status" value="1"/>
</dbReference>
<dbReference type="InterPro" id="IPR006913">
    <property type="entry name" value="CENP-V/GFA"/>
</dbReference>
<keyword evidence="2" id="KW-0479">Metal-binding</keyword>
<evidence type="ECO:0000313" key="7">
    <source>
        <dbReference type="EMBL" id="KXX83201.1"/>
    </source>
</evidence>
<dbReference type="OrthoDB" id="2212170at2759"/>
<accession>A0A175WIF4</accession>
<dbReference type="EMBL" id="LCTW02000002">
    <property type="protein sequence ID" value="KXX83201.1"/>
    <property type="molecule type" value="Genomic_DNA"/>
</dbReference>
<evidence type="ECO:0000259" key="6">
    <source>
        <dbReference type="PROSITE" id="PS51891"/>
    </source>
</evidence>
<keyword evidence="8" id="KW-1185">Reference proteome</keyword>
<sequence>MAAQLKPRRWTKADSDEFLSSLPKEVDKSKQYPGSCLCGGVRFSLTGEPLKKVFCYCDHCRKSSGGTGQMYLIYQTENMTIDDPMGYKSVYTIPGDTVTLFPKEKHFCRNCACALVVMPLMLERKVSFVLTGLMNHGLDEFKPEFEYFADKRPSFVSPIPGAGSYKVQAGEHVPLDETTTSQD</sequence>
<dbReference type="AlphaFoldDB" id="A0A175WIF4"/>
<evidence type="ECO:0000256" key="3">
    <source>
        <dbReference type="ARBA" id="ARBA00022833"/>
    </source>
</evidence>
<comment type="caution">
    <text evidence="7">The sequence shown here is derived from an EMBL/GenBank/DDBJ whole genome shotgun (WGS) entry which is preliminary data.</text>
</comment>
<gene>
    <name evidence="7" type="ORF">MMYC01_200223</name>
</gene>
<feature type="region of interest" description="Disordered" evidence="5">
    <location>
        <begin position="164"/>
        <end position="183"/>
    </location>
</feature>
<keyword evidence="3" id="KW-0862">Zinc</keyword>
<dbReference type="Proteomes" id="UP000078237">
    <property type="component" value="Unassembled WGS sequence"/>
</dbReference>